<dbReference type="PROSITE" id="PS50893">
    <property type="entry name" value="ABC_TRANSPORTER_2"/>
    <property type="match status" value="2"/>
</dbReference>
<dbReference type="GO" id="GO:0005524">
    <property type="term" value="F:ATP binding"/>
    <property type="evidence" value="ECO:0007669"/>
    <property type="project" value="UniProtKB-KW"/>
</dbReference>
<dbReference type="Gene3D" id="3.40.50.300">
    <property type="entry name" value="P-loop containing nucleotide triphosphate hydrolases"/>
    <property type="match status" value="2"/>
</dbReference>
<dbReference type="SUPFAM" id="SSF52540">
    <property type="entry name" value="P-loop containing nucleoside triphosphate hydrolases"/>
    <property type="match status" value="2"/>
</dbReference>
<evidence type="ECO:0000256" key="4">
    <source>
        <dbReference type="ARBA" id="ARBA00022692"/>
    </source>
</evidence>
<keyword evidence="7" id="KW-0067">ATP-binding</keyword>
<dbReference type="InterPro" id="IPR017871">
    <property type="entry name" value="ABC_transporter-like_CS"/>
</dbReference>
<dbReference type="PANTHER" id="PTHR24223">
    <property type="entry name" value="ATP-BINDING CASSETTE SUB-FAMILY C"/>
    <property type="match status" value="1"/>
</dbReference>
<feature type="domain" description="ABC transporter" evidence="11">
    <location>
        <begin position="1061"/>
        <end position="1297"/>
    </location>
</feature>
<reference evidence="13" key="2">
    <citation type="journal article" date="2023" name="IMA Fungus">
        <title>Comparative genomic study of the Penicillium genus elucidates a diverse pangenome and 15 lateral gene transfer events.</title>
        <authorList>
            <person name="Petersen C."/>
            <person name="Sorensen T."/>
            <person name="Nielsen M.R."/>
            <person name="Sondergaard T.E."/>
            <person name="Sorensen J.L."/>
            <person name="Fitzpatrick D.A."/>
            <person name="Frisvad J.C."/>
            <person name="Nielsen K.L."/>
        </authorList>
    </citation>
    <scope>NUCLEOTIDE SEQUENCE</scope>
    <source>
        <strain evidence="13">IBT 30069</strain>
    </source>
</reference>
<feature type="transmembrane region" description="Helical" evidence="10">
    <location>
        <begin position="786"/>
        <end position="805"/>
    </location>
</feature>
<dbReference type="Pfam" id="PF00005">
    <property type="entry name" value="ABC_tran"/>
    <property type="match status" value="2"/>
</dbReference>
<dbReference type="InterPro" id="IPR027417">
    <property type="entry name" value="P-loop_NTPase"/>
</dbReference>
<dbReference type="GO" id="GO:0140359">
    <property type="term" value="F:ABC-type transporter activity"/>
    <property type="evidence" value="ECO:0007669"/>
    <property type="project" value="InterPro"/>
</dbReference>
<dbReference type="SUPFAM" id="SSF90123">
    <property type="entry name" value="ABC transporter transmembrane region"/>
    <property type="match status" value="2"/>
</dbReference>
<evidence type="ECO:0000256" key="10">
    <source>
        <dbReference type="SAM" id="Phobius"/>
    </source>
</evidence>
<keyword evidence="6" id="KW-0547">Nucleotide-binding</keyword>
<organism evidence="13 14">
    <name type="scientific">Penicillium angulare</name>
    <dbReference type="NCBI Taxonomy" id="116970"/>
    <lineage>
        <taxon>Eukaryota</taxon>
        <taxon>Fungi</taxon>
        <taxon>Dikarya</taxon>
        <taxon>Ascomycota</taxon>
        <taxon>Pezizomycotina</taxon>
        <taxon>Eurotiomycetes</taxon>
        <taxon>Eurotiomycetidae</taxon>
        <taxon>Eurotiales</taxon>
        <taxon>Aspergillaceae</taxon>
        <taxon>Penicillium</taxon>
    </lineage>
</organism>
<keyword evidence="14" id="KW-1185">Reference proteome</keyword>
<feature type="transmembrane region" description="Helical" evidence="10">
    <location>
        <begin position="186"/>
        <end position="206"/>
    </location>
</feature>
<dbReference type="InterPro" id="IPR003593">
    <property type="entry name" value="AAA+_ATPase"/>
</dbReference>
<dbReference type="InterPro" id="IPR036640">
    <property type="entry name" value="ABC1_TM_sf"/>
</dbReference>
<dbReference type="CDD" id="cd03244">
    <property type="entry name" value="ABCC_MRP_domain2"/>
    <property type="match status" value="1"/>
</dbReference>
<dbReference type="CDD" id="cd18596">
    <property type="entry name" value="ABC_6TM_VMR1_D1_like"/>
    <property type="match status" value="1"/>
</dbReference>
<feature type="transmembrane region" description="Helical" evidence="10">
    <location>
        <begin position="970"/>
        <end position="992"/>
    </location>
</feature>
<accession>A0A9W9JZM6</accession>
<evidence type="ECO:0000256" key="1">
    <source>
        <dbReference type="ARBA" id="ARBA00004141"/>
    </source>
</evidence>
<dbReference type="EMBL" id="JAPQKH010000007">
    <property type="protein sequence ID" value="KAJ5087568.1"/>
    <property type="molecule type" value="Genomic_DNA"/>
</dbReference>
<feature type="domain" description="ABC transporter" evidence="11">
    <location>
        <begin position="460"/>
        <end position="695"/>
    </location>
</feature>
<evidence type="ECO:0000313" key="13">
    <source>
        <dbReference type="EMBL" id="KAJ5087568.1"/>
    </source>
</evidence>
<dbReference type="Gene3D" id="1.20.1560.10">
    <property type="entry name" value="ABC transporter type 1, transmembrane domain"/>
    <property type="match status" value="2"/>
</dbReference>
<feature type="domain" description="ABC transmembrane type-1" evidence="12">
    <location>
        <begin position="154"/>
        <end position="431"/>
    </location>
</feature>
<dbReference type="InterPro" id="IPR011527">
    <property type="entry name" value="ABC1_TM_dom"/>
</dbReference>
<evidence type="ECO:0000256" key="5">
    <source>
        <dbReference type="ARBA" id="ARBA00022737"/>
    </source>
</evidence>
<evidence type="ECO:0000256" key="6">
    <source>
        <dbReference type="ARBA" id="ARBA00022741"/>
    </source>
</evidence>
<reference evidence="13" key="1">
    <citation type="submission" date="2022-11" db="EMBL/GenBank/DDBJ databases">
        <authorList>
            <person name="Petersen C."/>
        </authorList>
    </citation>
    <scope>NUCLEOTIDE SEQUENCE</scope>
    <source>
        <strain evidence="13">IBT 30069</strain>
    </source>
</reference>
<keyword evidence="8 10" id="KW-1133">Transmembrane helix</keyword>
<feature type="transmembrane region" description="Helical" evidence="10">
    <location>
        <begin position="50"/>
        <end position="68"/>
    </location>
</feature>
<dbReference type="PROSITE" id="PS00211">
    <property type="entry name" value="ABC_TRANSPORTER_1"/>
    <property type="match status" value="2"/>
</dbReference>
<evidence type="ECO:0008006" key="15">
    <source>
        <dbReference type="Google" id="ProtNLM"/>
    </source>
</evidence>
<comment type="subcellular location">
    <subcellularLocation>
        <location evidence="1">Membrane</location>
        <topology evidence="1">Multi-pass membrane protein</topology>
    </subcellularLocation>
</comment>
<proteinExistence type="inferred from homology"/>
<feature type="transmembrane region" description="Helical" evidence="10">
    <location>
        <begin position="153"/>
        <end position="174"/>
    </location>
</feature>
<feature type="domain" description="ABC transmembrane type-1" evidence="12">
    <location>
        <begin position="770"/>
        <end position="1028"/>
    </location>
</feature>
<evidence type="ECO:0000256" key="9">
    <source>
        <dbReference type="ARBA" id="ARBA00023136"/>
    </source>
</evidence>
<dbReference type="InterPro" id="IPR003439">
    <property type="entry name" value="ABC_transporter-like_ATP-bd"/>
</dbReference>
<evidence type="ECO:0000256" key="3">
    <source>
        <dbReference type="ARBA" id="ARBA00022448"/>
    </source>
</evidence>
<dbReference type="PROSITE" id="PS50929">
    <property type="entry name" value="ABC_TM1F"/>
    <property type="match status" value="2"/>
</dbReference>
<evidence type="ECO:0000256" key="8">
    <source>
        <dbReference type="ARBA" id="ARBA00022989"/>
    </source>
</evidence>
<dbReference type="OrthoDB" id="6500128at2759"/>
<evidence type="ECO:0000256" key="2">
    <source>
        <dbReference type="ARBA" id="ARBA00009726"/>
    </source>
</evidence>
<name>A0A9W9JZM6_9EURO</name>
<dbReference type="Pfam" id="PF00664">
    <property type="entry name" value="ABC_membrane"/>
    <property type="match status" value="2"/>
</dbReference>
<feature type="transmembrane region" description="Helical" evidence="10">
    <location>
        <begin position="375"/>
        <end position="395"/>
    </location>
</feature>
<dbReference type="CDD" id="cd03250">
    <property type="entry name" value="ABCC_MRP_domain1"/>
    <property type="match status" value="1"/>
</dbReference>
<dbReference type="FunFam" id="3.40.50.300:FF:000610">
    <property type="entry name" value="Multidrug resistance-associated ABC transporter"/>
    <property type="match status" value="1"/>
</dbReference>
<evidence type="ECO:0000259" key="12">
    <source>
        <dbReference type="PROSITE" id="PS50929"/>
    </source>
</evidence>
<gene>
    <name evidence="13" type="ORF">N7456_011184</name>
</gene>
<dbReference type="GO" id="GO:0016020">
    <property type="term" value="C:membrane"/>
    <property type="evidence" value="ECO:0007669"/>
    <property type="project" value="UniProtKB-SubCell"/>
</dbReference>
<feature type="transmembrane region" description="Helical" evidence="10">
    <location>
        <begin position="885"/>
        <end position="906"/>
    </location>
</feature>
<keyword evidence="9 10" id="KW-0472">Membrane</keyword>
<dbReference type="Proteomes" id="UP001149165">
    <property type="component" value="Unassembled WGS sequence"/>
</dbReference>
<keyword evidence="4 10" id="KW-0812">Transmembrane</keyword>
<dbReference type="PANTHER" id="PTHR24223:SF456">
    <property type="entry name" value="MULTIDRUG RESISTANCE-ASSOCIATED PROTEIN LETHAL(2)03659"/>
    <property type="match status" value="1"/>
</dbReference>
<sequence length="1317" mass="145051">MGNISLHWQDHPLKIYSSALGGSLLASVIVVTAISGKYFDYETEFWDKSIASLELYFATLLAIVQLLFPRRPQVFLTDGRPVDSESSSSALSRYSMRWCQNGLKIAGQSLSLDQLPALNYGTRSTSQPPVVLSQPSLWNYILSERFRGFAKQWALMLVLSVVTFGSPYCTMQLLKCLEESRAPTNAAWIWLIGITISAISETVLHYHIAWIQWSEMGIPVRAQLVMAIYSKILRVRDTKFTGAKPEATNLLSSDAVSFSKFTAVNYILPLSFVKFFFAILFLLNLLGWRSTIVAIIVTVGTVPIHKMVIKQERDAKKRLTGARDKKAKVISEAVNSLRQIKFSALETQWEERIDLCRQEEIWQIRHRFIATNIRSAWKVASPFLVTTAAILTYAYTEAEVSSSIIFPMIELLPHLQGTLGFVPVVIQDYLGARTNAQRMESFLREPERKEILSPSTQSSVSFKNVCIEWPSEDCAAKQDNTRHFSLQCTDLDFPAGELSIIHGETGSGKSLLLASILGDVDLISGSIIAPSSGHPVAYVSQTPWLQNTTLKENILFGSDFDEVRYRKVIQACALETDLTSLEKGDQTLIGLRGVKLSGGQRARVALGRALYSPAQLLVLDDILSALDSHVSRAIFKALTGELCQGRTRILATHQVALCLPSAKYVVEVQNGSAVGVDNVGFVENKVESLQSEASVELNTPLKQESNNVVGNKAKPKLFLPQTDLETYKTYLTAAGGLKFFFLCAIGLCGKQVVLGLTTWTLGQINSARPKRTVDIADDTDSGSPKLFLGLYLLTSVSAVLLEILFNAHAFAGSMRASTALFRKMTSNVLRMPLLWLDNTSMGEMLKRFNADTRQVDDLLLEAMSEFVNCMVKFSIVLAVGMYASIYTSILACVLIYWCSAVAGGYVKARKLVKRGESEGNAEILEYFTTSAAGASTIRAFGAVDRFINQMHHRIDNLTISQRHFWIFNRWLGLQMSLSGIFFTTGSGIILLLSNSVTDPSLMGFTLTFSMGLSKACFTAVNTFGMLETYMNAASGIVSYSKLKPEPQGGDAPAEWPSKGEIHVNDLSLKYATGLPLVINDISFPVQGGQRIGIVGRTGAGKSSLTLALLRFIDPVAGSITIDGIDISEINLQHLRSRIGFIPQDPVLFSGSIKSNLDYFGQFSQQSLTDALQRVGLLADKDNEKSGLFTLDSQISAGGANMSQGQRQLLCLARILLREPKMVILDEATSAVDDKTDQKIQDVIQREFNRTLLVVAHRLRTVASFDKIIVIQEGRIAESGTPADLLNSKGLFHDMVQSSEDRKFVIETALRGASLEIA</sequence>
<feature type="transmembrane region" description="Helical" evidence="10">
    <location>
        <begin position="266"/>
        <end position="286"/>
    </location>
</feature>
<keyword evidence="5" id="KW-0677">Repeat</keyword>
<evidence type="ECO:0000313" key="14">
    <source>
        <dbReference type="Proteomes" id="UP001149165"/>
    </source>
</evidence>
<protein>
    <recommendedName>
        <fullName evidence="15">P-loop containing nucleoside triphosphate hydrolase protein</fullName>
    </recommendedName>
</protein>
<feature type="transmembrane region" description="Helical" evidence="10">
    <location>
        <begin position="292"/>
        <end position="309"/>
    </location>
</feature>
<comment type="caution">
    <text evidence="13">The sequence shown here is derived from an EMBL/GenBank/DDBJ whole genome shotgun (WGS) entry which is preliminary data.</text>
</comment>
<comment type="similarity">
    <text evidence="2">Belongs to the ABC transporter superfamily. ABCC family. Conjugate transporter (TC 3.A.1.208) subfamily.</text>
</comment>
<feature type="transmembrane region" description="Helical" evidence="10">
    <location>
        <begin position="15"/>
        <end position="38"/>
    </location>
</feature>
<evidence type="ECO:0000259" key="11">
    <source>
        <dbReference type="PROSITE" id="PS50893"/>
    </source>
</evidence>
<evidence type="ECO:0000256" key="7">
    <source>
        <dbReference type="ARBA" id="ARBA00022840"/>
    </source>
</evidence>
<dbReference type="CDD" id="cd18604">
    <property type="entry name" value="ABC_6TM_VMR1_D2_like"/>
    <property type="match status" value="1"/>
</dbReference>
<keyword evidence="3" id="KW-0813">Transport</keyword>
<dbReference type="InterPro" id="IPR050173">
    <property type="entry name" value="ABC_transporter_C-like"/>
</dbReference>
<dbReference type="GO" id="GO:0016887">
    <property type="term" value="F:ATP hydrolysis activity"/>
    <property type="evidence" value="ECO:0007669"/>
    <property type="project" value="InterPro"/>
</dbReference>
<dbReference type="SMART" id="SM00382">
    <property type="entry name" value="AAA"/>
    <property type="match status" value="2"/>
</dbReference>